<accession>A0A0L0GQN3</accession>
<dbReference type="SUPFAM" id="SSF49401">
    <property type="entry name" value="Bacterial adhesins"/>
    <property type="match status" value="1"/>
</dbReference>
<feature type="signal peptide" evidence="1">
    <location>
        <begin position="1"/>
        <end position="21"/>
    </location>
</feature>
<gene>
    <name evidence="2" type="ORF">GM31_02085</name>
</gene>
<protein>
    <submittedName>
        <fullName evidence="2">Pilus assembly protein</fullName>
    </submittedName>
</protein>
<comment type="caution">
    <text evidence="2">The sequence shown here is derived from an EMBL/GenBank/DDBJ whole genome shotgun (WGS) entry which is preliminary data.</text>
</comment>
<dbReference type="InterPro" id="IPR036937">
    <property type="entry name" value="Adhesion_dom_fimbrial_sf"/>
</dbReference>
<dbReference type="PATRIC" id="fig|379893.4.peg.428"/>
<name>A0A0L0GQN3_9ENTR</name>
<keyword evidence="1" id="KW-0732">Signal</keyword>
<evidence type="ECO:0000256" key="1">
    <source>
        <dbReference type="SAM" id="SignalP"/>
    </source>
</evidence>
<dbReference type="Proteomes" id="UP000037393">
    <property type="component" value="Unassembled WGS sequence"/>
</dbReference>
<dbReference type="GO" id="GO:0009289">
    <property type="term" value="C:pilus"/>
    <property type="evidence" value="ECO:0007669"/>
    <property type="project" value="InterPro"/>
</dbReference>
<dbReference type="GO" id="GO:0007155">
    <property type="term" value="P:cell adhesion"/>
    <property type="evidence" value="ECO:0007669"/>
    <property type="project" value="InterPro"/>
</dbReference>
<organism evidence="2 3">
    <name type="scientific">Trabulsiella odontotermitis</name>
    <dbReference type="NCBI Taxonomy" id="379893"/>
    <lineage>
        <taxon>Bacteria</taxon>
        <taxon>Pseudomonadati</taxon>
        <taxon>Pseudomonadota</taxon>
        <taxon>Gammaproteobacteria</taxon>
        <taxon>Enterobacterales</taxon>
        <taxon>Enterobacteriaceae</taxon>
        <taxon>Trabulsiella</taxon>
    </lineage>
</organism>
<sequence length="347" mass="38292">MRTFALLFTLLIALFSAPSWAVDCYQRVHGGPTDYTVTLPPFMVPVDAPLGSKIWESRDINITVYCDNAQSWSSVHPSESLFAWLMLSATNNADVLDNPYFTFGVTYNGVDYTGADIGIPTGACLDKKNSGGVFEPICNGVTPQLNTSFNARFRLFIQLKAIPADLDEHLDFGEINVVQFDGQGGANLMDGAKNLRFNIDGLDNITFLDCSVDISLEPQNQVVDFGVLSRRELQNTPATQSFRLSATKDLAAGCTQTFEVETSFYDNDGALYDATHLDMGNGLLLRIADDTTHNDARFNEYQAFETFVAGMEESFTHDYTAELTKNPSQEIAVGPFSKTVTIKINYH</sequence>
<dbReference type="RefSeq" id="WP_049857571.1">
    <property type="nucleotide sequence ID" value="NZ_JNGI01000128.1"/>
</dbReference>
<dbReference type="OrthoDB" id="8926940at2"/>
<dbReference type="Gene3D" id="2.60.40.1090">
    <property type="entry name" value="Fimbrial-type adhesion domain"/>
    <property type="match status" value="1"/>
</dbReference>
<evidence type="ECO:0000313" key="3">
    <source>
        <dbReference type="Proteomes" id="UP000037393"/>
    </source>
</evidence>
<dbReference type="STRING" id="379893.GCA_001297775_03251"/>
<proteinExistence type="predicted"/>
<dbReference type="InterPro" id="IPR008966">
    <property type="entry name" value="Adhesion_dom_sf"/>
</dbReference>
<dbReference type="AlphaFoldDB" id="A0A0L0GQN3"/>
<keyword evidence="3" id="KW-1185">Reference proteome</keyword>
<feature type="chain" id="PRO_5005539099" evidence="1">
    <location>
        <begin position="22"/>
        <end position="347"/>
    </location>
</feature>
<dbReference type="EMBL" id="JNGI01000128">
    <property type="protein sequence ID" value="KNC91380.1"/>
    <property type="molecule type" value="Genomic_DNA"/>
</dbReference>
<evidence type="ECO:0000313" key="2">
    <source>
        <dbReference type="EMBL" id="KNC91380.1"/>
    </source>
</evidence>
<reference evidence="2 3" key="1">
    <citation type="journal article" date="2015" name="Appl. Environ. Microbiol.">
        <title>The Enterobacterium Trabulsiella odontotermitis Presents Novel Adaptations Related to Its Association with Fungus-Growing Termites.</title>
        <authorList>
            <person name="Sapountzis P."/>
            <person name="Gruntjes T."/>
            <person name="Otani S."/>
            <person name="Estevez J."/>
            <person name="da Costa R.R."/>
            <person name="Plunkett G.3rd."/>
            <person name="Perna N.T."/>
            <person name="Poulsen M."/>
        </authorList>
    </citation>
    <scope>NUCLEOTIDE SEQUENCE [LARGE SCALE GENOMIC DNA]</scope>
    <source>
        <strain evidence="2 3">12</strain>
    </source>
</reference>